<keyword evidence="3" id="KW-0238">DNA-binding</keyword>
<dbReference type="InterPro" id="IPR012295">
    <property type="entry name" value="TBP_dom_sf"/>
</dbReference>
<dbReference type="HAMAP" id="MF_00408">
    <property type="entry name" value="TATA_bind_prot_arch"/>
    <property type="match status" value="2"/>
</dbReference>
<evidence type="ECO:0000313" key="6">
    <source>
        <dbReference type="EMBL" id="KAK4492228.1"/>
    </source>
</evidence>
<evidence type="ECO:0008006" key="8">
    <source>
        <dbReference type="Google" id="ProtNLM"/>
    </source>
</evidence>
<dbReference type="Pfam" id="PF00352">
    <property type="entry name" value="TBP"/>
    <property type="match status" value="4"/>
</dbReference>
<keyword evidence="7" id="KW-1185">Reference proteome</keyword>
<evidence type="ECO:0000256" key="1">
    <source>
        <dbReference type="ARBA" id="ARBA00004123"/>
    </source>
</evidence>
<protein>
    <recommendedName>
        <fullName evidence="8">TATA-box-binding protein</fullName>
    </recommendedName>
</protein>
<name>A0ABR0DSM0_9LAMI</name>
<dbReference type="InterPro" id="IPR030491">
    <property type="entry name" value="TBP_CS"/>
</dbReference>
<dbReference type="PRINTS" id="PR00686">
    <property type="entry name" value="TIFACTORIID"/>
</dbReference>
<dbReference type="PANTHER" id="PTHR10126">
    <property type="entry name" value="TATA-BOX BINDING PROTEIN"/>
    <property type="match status" value="1"/>
</dbReference>
<sequence length="376" mass="42145">MADAQGLEGSQPVDLSKHPSGIVPTLQNIVSTVNLDCKLDLKAIALQARNAEYNPKRFAAVIMRIREPKTTALIFASGKMVCTGAKSEQQSKLAARKYARIIQKLGFPAKFKDFKIQNIVGSCDVKFPIRLEGLAYAHGAFSSYEPELFPGLIYRMKQPKIVLLIFVSGKIVLTGAKVREETYTAFENIYPVLTEFRKVQQWNIVSTVNLDCKLDLKAIALQARNAEYNPKRFAAVIMRIREPKTTALIFASGKMVCTGAKSEQQSKLAARKYARIIQKLGFPAKFKDFKIQNIVGSCDVKFPIRLEGLAYAHGAFSSYEPELFPGLIYRMKQPKIVLLIFVSGKIVLTGAKVREETYTAFENIYPVLTEFRKVQQ</sequence>
<keyword evidence="4" id="KW-0804">Transcription</keyword>
<dbReference type="InterPro" id="IPR000814">
    <property type="entry name" value="TBP"/>
</dbReference>
<comment type="caution">
    <text evidence="6">The sequence shown here is derived from an EMBL/GenBank/DDBJ whole genome shotgun (WGS) entry which is preliminary data.</text>
</comment>
<accession>A0ABR0DSM0</accession>
<keyword evidence="5" id="KW-0539">Nucleus</keyword>
<dbReference type="PROSITE" id="PS00351">
    <property type="entry name" value="TFIID"/>
    <property type="match status" value="2"/>
</dbReference>
<evidence type="ECO:0000256" key="3">
    <source>
        <dbReference type="ARBA" id="ARBA00023125"/>
    </source>
</evidence>
<evidence type="ECO:0000256" key="2">
    <source>
        <dbReference type="ARBA" id="ARBA00005560"/>
    </source>
</evidence>
<evidence type="ECO:0000256" key="5">
    <source>
        <dbReference type="ARBA" id="ARBA00023242"/>
    </source>
</evidence>
<proteinExistence type="inferred from homology"/>
<evidence type="ECO:0000256" key="4">
    <source>
        <dbReference type="ARBA" id="ARBA00023163"/>
    </source>
</evidence>
<dbReference type="EMBL" id="JAYDYQ010001087">
    <property type="protein sequence ID" value="KAK4492228.1"/>
    <property type="molecule type" value="Genomic_DNA"/>
</dbReference>
<gene>
    <name evidence="6" type="ORF">RD792_003028</name>
</gene>
<evidence type="ECO:0000313" key="7">
    <source>
        <dbReference type="Proteomes" id="UP001291926"/>
    </source>
</evidence>
<dbReference type="InterPro" id="IPR033710">
    <property type="entry name" value="TBP_eukaryotic"/>
</dbReference>
<dbReference type="Proteomes" id="UP001291926">
    <property type="component" value="Unassembled WGS sequence"/>
</dbReference>
<reference evidence="6 7" key="1">
    <citation type="journal article" date="2023" name="bioRxiv">
        <title>Genome report: Whole genome sequence and annotation of Penstemon davidsonii.</title>
        <authorList>
            <person name="Ostevik K.L."/>
            <person name="Alabady M."/>
            <person name="Zhang M."/>
            <person name="Rausher M.D."/>
        </authorList>
    </citation>
    <scope>NUCLEOTIDE SEQUENCE [LARGE SCALE GENOMIC DNA]</scope>
    <source>
        <strain evidence="6">DNT005</strain>
        <tissue evidence="6">Whole leaf</tissue>
    </source>
</reference>
<comment type="similarity">
    <text evidence="2">Belongs to the TBP family.</text>
</comment>
<comment type="subcellular location">
    <subcellularLocation>
        <location evidence="1">Nucleus</location>
    </subcellularLocation>
</comment>
<dbReference type="SUPFAM" id="SSF55945">
    <property type="entry name" value="TATA-box binding protein-like"/>
    <property type="match status" value="4"/>
</dbReference>
<dbReference type="Gene3D" id="3.30.310.10">
    <property type="entry name" value="TATA-Binding Protein"/>
    <property type="match status" value="4"/>
</dbReference>
<feature type="non-terminal residue" evidence="6">
    <location>
        <position position="376"/>
    </location>
</feature>
<organism evidence="6 7">
    <name type="scientific">Penstemon davidsonii</name>
    <dbReference type="NCBI Taxonomy" id="160366"/>
    <lineage>
        <taxon>Eukaryota</taxon>
        <taxon>Viridiplantae</taxon>
        <taxon>Streptophyta</taxon>
        <taxon>Embryophyta</taxon>
        <taxon>Tracheophyta</taxon>
        <taxon>Spermatophyta</taxon>
        <taxon>Magnoliopsida</taxon>
        <taxon>eudicotyledons</taxon>
        <taxon>Gunneridae</taxon>
        <taxon>Pentapetalae</taxon>
        <taxon>asterids</taxon>
        <taxon>lamiids</taxon>
        <taxon>Lamiales</taxon>
        <taxon>Plantaginaceae</taxon>
        <taxon>Cheloneae</taxon>
        <taxon>Penstemon</taxon>
    </lineage>
</organism>
<dbReference type="CDD" id="cd04516">
    <property type="entry name" value="TBP_eukaryotes"/>
    <property type="match status" value="2"/>
</dbReference>